<feature type="compositionally biased region" description="Basic residues" evidence="1">
    <location>
        <begin position="309"/>
        <end position="329"/>
    </location>
</feature>
<keyword evidence="3" id="KW-1185">Reference proteome</keyword>
<dbReference type="EMBL" id="JARJCW010000102">
    <property type="protein sequence ID" value="KAJ7194083.1"/>
    <property type="molecule type" value="Genomic_DNA"/>
</dbReference>
<sequence length="672" mass="70567">MTFLEGLVTHVHIRVATICLRIPGLISRGKIMIQGLWAQWFGHAKVLVWKGFFVLGLEAEREKQLPATLMPWLSARAQRLALPPIYSPPLAHTPARAHPHRAPVRPAPASWCKLGRVHALRPPTHPLPHTPPTHQPSCDAPAPGPTHTCALALGKCTWQRRCMPTHADWTHARACPATQPLPVPHTRACALALHAPYAPRPAVHEPDPAMRTRTHIPYAGGAHAARQRAQAAGPGAGAGGSGHGGHSERVCGAGDRPGAASACAVQAGAGRPGACTCAGAAPARTFPTLARTARARGQAARTSSGTGCGRRRERARRAQRARVRRRRPAGRSECVRGAGGRGTAGRSEPRALCAPRLPAVHEPDPVTPARMLAPSAPRSARARAQHPHAHFLRWRGQRAHAARQRAHAAGPGAGTAGAGGRAQRARDRPGAASAYAVHAAAGTAGERVQRMQRAGGAGGGAARRSECGAGIITGAGRARRVRERARRTSACRIPHRPGSACVVPAPTPAARAPACAAHPPAAPARPPRTHTGQRVRTRDSARTRPGSAHTWRDRVQARAAGRAQRARDRPGAATAAGARAGTIADTGRAQRHAPALDPPAAVRGATRLPRLAQTRPALPRAYTGQVSREAHAHLPPAGPPRSPRVICPEDVNGGKELPRAIKIDGNGLRGFH</sequence>
<feature type="region of interest" description="Disordered" evidence="1">
    <location>
        <begin position="222"/>
        <end position="252"/>
    </location>
</feature>
<dbReference type="AlphaFoldDB" id="A0AAD6UT64"/>
<name>A0AAD6UT64_9AGAR</name>
<feature type="region of interest" description="Disordered" evidence="1">
    <location>
        <begin position="406"/>
        <end position="426"/>
    </location>
</feature>
<organism evidence="2 3">
    <name type="scientific">Mycena pura</name>
    <dbReference type="NCBI Taxonomy" id="153505"/>
    <lineage>
        <taxon>Eukaryota</taxon>
        <taxon>Fungi</taxon>
        <taxon>Dikarya</taxon>
        <taxon>Basidiomycota</taxon>
        <taxon>Agaricomycotina</taxon>
        <taxon>Agaricomycetes</taxon>
        <taxon>Agaricomycetidae</taxon>
        <taxon>Agaricales</taxon>
        <taxon>Marasmiineae</taxon>
        <taxon>Mycenaceae</taxon>
        <taxon>Mycena</taxon>
    </lineage>
</organism>
<feature type="region of interest" description="Disordered" evidence="1">
    <location>
        <begin position="513"/>
        <end position="596"/>
    </location>
</feature>
<accession>A0AAD6UT64</accession>
<feature type="region of interest" description="Disordered" evidence="1">
    <location>
        <begin position="622"/>
        <end position="644"/>
    </location>
</feature>
<feature type="compositionally biased region" description="Low complexity" evidence="1">
    <location>
        <begin position="222"/>
        <end position="233"/>
    </location>
</feature>
<feature type="compositionally biased region" description="Gly residues" evidence="1">
    <location>
        <begin position="234"/>
        <end position="244"/>
    </location>
</feature>
<evidence type="ECO:0000256" key="1">
    <source>
        <dbReference type="SAM" id="MobiDB-lite"/>
    </source>
</evidence>
<protein>
    <submittedName>
        <fullName evidence="2">Uncharacterized protein</fullName>
    </submittedName>
</protein>
<evidence type="ECO:0000313" key="3">
    <source>
        <dbReference type="Proteomes" id="UP001219525"/>
    </source>
</evidence>
<reference evidence="2" key="1">
    <citation type="submission" date="2023-03" db="EMBL/GenBank/DDBJ databases">
        <title>Massive genome expansion in bonnet fungi (Mycena s.s.) driven by repeated elements and novel gene families across ecological guilds.</title>
        <authorList>
            <consortium name="Lawrence Berkeley National Laboratory"/>
            <person name="Harder C.B."/>
            <person name="Miyauchi S."/>
            <person name="Viragh M."/>
            <person name="Kuo A."/>
            <person name="Thoen E."/>
            <person name="Andreopoulos B."/>
            <person name="Lu D."/>
            <person name="Skrede I."/>
            <person name="Drula E."/>
            <person name="Henrissat B."/>
            <person name="Morin E."/>
            <person name="Kohler A."/>
            <person name="Barry K."/>
            <person name="LaButti K."/>
            <person name="Morin E."/>
            <person name="Salamov A."/>
            <person name="Lipzen A."/>
            <person name="Mereny Z."/>
            <person name="Hegedus B."/>
            <person name="Baldrian P."/>
            <person name="Stursova M."/>
            <person name="Weitz H."/>
            <person name="Taylor A."/>
            <person name="Grigoriev I.V."/>
            <person name="Nagy L.G."/>
            <person name="Martin F."/>
            <person name="Kauserud H."/>
        </authorList>
    </citation>
    <scope>NUCLEOTIDE SEQUENCE</scope>
    <source>
        <strain evidence="2">9144</strain>
    </source>
</reference>
<proteinExistence type="predicted"/>
<dbReference type="Proteomes" id="UP001219525">
    <property type="component" value="Unassembled WGS sequence"/>
</dbReference>
<feature type="compositionally biased region" description="Gly residues" evidence="1">
    <location>
        <begin position="411"/>
        <end position="420"/>
    </location>
</feature>
<gene>
    <name evidence="2" type="ORF">GGX14DRAFT_405046</name>
</gene>
<feature type="region of interest" description="Disordered" evidence="1">
    <location>
        <begin position="292"/>
        <end position="350"/>
    </location>
</feature>
<comment type="caution">
    <text evidence="2">The sequence shown here is derived from an EMBL/GenBank/DDBJ whole genome shotgun (WGS) entry which is preliminary data.</text>
</comment>
<feature type="compositionally biased region" description="Low complexity" evidence="1">
    <location>
        <begin position="571"/>
        <end position="587"/>
    </location>
</feature>
<evidence type="ECO:0000313" key="2">
    <source>
        <dbReference type="EMBL" id="KAJ7194083.1"/>
    </source>
</evidence>
<feature type="compositionally biased region" description="Low complexity" evidence="1">
    <location>
        <begin position="292"/>
        <end position="305"/>
    </location>
</feature>